<feature type="compositionally biased region" description="Polar residues" evidence="5">
    <location>
        <begin position="945"/>
        <end position="955"/>
    </location>
</feature>
<dbReference type="AlphaFoldDB" id="A0A9W2ZK05"/>
<feature type="transmembrane region" description="Helical" evidence="6">
    <location>
        <begin position="763"/>
        <end position="785"/>
    </location>
</feature>
<evidence type="ECO:0000256" key="4">
    <source>
        <dbReference type="ARBA" id="ARBA00023136"/>
    </source>
</evidence>
<dbReference type="OrthoDB" id="10051649at2759"/>
<dbReference type="Gene3D" id="1.20.1070.10">
    <property type="entry name" value="Rhodopsin 7-helix transmembrane proteins"/>
    <property type="match status" value="1"/>
</dbReference>
<feature type="region of interest" description="Disordered" evidence="5">
    <location>
        <begin position="932"/>
        <end position="955"/>
    </location>
</feature>
<evidence type="ECO:0000256" key="3">
    <source>
        <dbReference type="ARBA" id="ARBA00022989"/>
    </source>
</evidence>
<feature type="transmembrane region" description="Helical" evidence="6">
    <location>
        <begin position="725"/>
        <end position="743"/>
    </location>
</feature>
<evidence type="ECO:0000256" key="1">
    <source>
        <dbReference type="ARBA" id="ARBA00004141"/>
    </source>
</evidence>
<dbReference type="RefSeq" id="XP_055875243.1">
    <property type="nucleotide sequence ID" value="XM_056019268.1"/>
</dbReference>
<name>A0A9W2ZK05_BIOGL</name>
<feature type="transmembrane region" description="Helical" evidence="6">
    <location>
        <begin position="880"/>
        <end position="902"/>
    </location>
</feature>
<evidence type="ECO:0000313" key="8">
    <source>
        <dbReference type="Proteomes" id="UP001165740"/>
    </source>
</evidence>
<evidence type="ECO:0000259" key="7">
    <source>
        <dbReference type="PROSITE" id="PS50261"/>
    </source>
</evidence>
<feature type="transmembrane region" description="Helical" evidence="6">
    <location>
        <begin position="684"/>
        <end position="705"/>
    </location>
</feature>
<accession>A0A9W2ZK05</accession>
<keyword evidence="3 6" id="KW-1133">Transmembrane helix</keyword>
<proteinExistence type="predicted"/>
<dbReference type="Proteomes" id="UP001165740">
    <property type="component" value="Chromosome 1"/>
</dbReference>
<evidence type="ECO:0000313" key="9">
    <source>
        <dbReference type="RefSeq" id="XP_055875243.1"/>
    </source>
</evidence>
<keyword evidence="4 6" id="KW-0472">Membrane</keyword>
<dbReference type="GeneID" id="106075073"/>
<evidence type="ECO:0000256" key="5">
    <source>
        <dbReference type="SAM" id="MobiDB-lite"/>
    </source>
</evidence>
<dbReference type="PANTHER" id="PTHR45902">
    <property type="entry name" value="LATROPHILIN RECEPTOR-LIKE PROTEIN A"/>
    <property type="match status" value="1"/>
</dbReference>
<dbReference type="CDD" id="cd15039">
    <property type="entry name" value="7tmB3_Methuselah-like"/>
    <property type="match status" value="1"/>
</dbReference>
<reference evidence="9" key="1">
    <citation type="submission" date="2025-08" db="UniProtKB">
        <authorList>
            <consortium name="RefSeq"/>
        </authorList>
    </citation>
    <scope>IDENTIFICATION</scope>
</reference>
<dbReference type="Pfam" id="PF00002">
    <property type="entry name" value="7tm_2"/>
    <property type="match status" value="1"/>
</dbReference>
<comment type="subcellular location">
    <subcellularLocation>
        <location evidence="1">Membrane</location>
        <topology evidence="1">Multi-pass membrane protein</topology>
    </subcellularLocation>
</comment>
<dbReference type="GO" id="GO:0016020">
    <property type="term" value="C:membrane"/>
    <property type="evidence" value="ECO:0007669"/>
    <property type="project" value="UniProtKB-SubCell"/>
</dbReference>
<feature type="transmembrane region" description="Helical" evidence="6">
    <location>
        <begin position="853"/>
        <end position="874"/>
    </location>
</feature>
<feature type="domain" description="G-protein coupled receptors family 2 profile 2" evidence="7">
    <location>
        <begin position="647"/>
        <end position="904"/>
    </location>
</feature>
<gene>
    <name evidence="9" type="primary">LOC106075073</name>
</gene>
<keyword evidence="8" id="KW-1185">Reference proteome</keyword>
<evidence type="ECO:0000256" key="2">
    <source>
        <dbReference type="ARBA" id="ARBA00022692"/>
    </source>
</evidence>
<dbReference type="InterPro" id="IPR017981">
    <property type="entry name" value="GPCR_2-like_7TM"/>
</dbReference>
<feature type="transmembrane region" description="Helical" evidence="6">
    <location>
        <begin position="35"/>
        <end position="53"/>
    </location>
</feature>
<sequence>MRRLQRLSATKSSSIQHMLSWISVHTVKANIFHYWNTRVMLFFIFVSFIPVSMSELTEWNLIWNSSTETWLDFHVKYCGRFCIGNTLKIQNNICFRPPCFPCDCDSNCFIYDTCCPLFVNNSYIEPPLNEIEQLPSPDIFQCQTLPYIQKKDKFYFVSDCDPKFSMQNKNVLNQTLPDIVDLCRNPNTRTLDDVTPYSDIYYGIVFANKFCAMCNGYEIYDDINNTNINSSIKMANAWSLDVSCDHYQELYHFTSEYGFILAAANMSECLINITAPSTEFKPKSCNSEVDNYSADTCGDFDLNATDLCRSLNRRYLQFGGKANIFCHLCSNGSINSSLCGSEIPGMSRSIMMVSSNEPPFSLLLSVRMLPGKSSEEDNSCISPSEWQDVKGECHAASCTAGKIATEDGKCKTAISGIRGLAYHLALTLMYENDVEMTQSEMTDLFIAIKRKLVSKFSRSQLFANVTIATIANGSKLLHLYRIVGDILADDEKSRDEFETEIVQMVTLSWVLPLAHMNMSNITLKPLILGAEYHTVEFINLSMPSNLTTNQYQKKIIHSGGGKRNLPKCCKFIDLTYTLLCPYVAVNISSVKVNMLDIHLSFNYDGRVIEVVGGPNISVVNGELHICLETFKTLIKTNPVQSPADIALYYFQIVCILFSVVCLVMSLVTYFLFSSLRTLPGLNNMCLCLSMLCAQVSLLLTVEFGVKGQLPPKLCMFHAIFLHFSWLASFAWMSGCCIHMFLAFTSYTSPRNVVNSDIRRHIRFFIYGFGVPLLIVAANLGINAGLTKGQSIGYDDTICFLDTRMSALTIILTLLVPLCAMVFSNGVLFTLTLREMLHIAKIRKAATGMERQGVMTYVKLSTLTGVFCIVAAVAVWLENLILQFLTCPLMALQGVFLFFSFIFNKRVGKLYCDMLGLHRLGITLTTQSSSSQSASVKRTKHKKRIQYSQSTSSTNM</sequence>
<protein>
    <submittedName>
        <fullName evidence="9">Uncharacterized protein LOC106075073 isoform X1</fullName>
    </submittedName>
</protein>
<dbReference type="GO" id="GO:0007166">
    <property type="term" value="P:cell surface receptor signaling pathway"/>
    <property type="evidence" value="ECO:0007669"/>
    <property type="project" value="InterPro"/>
</dbReference>
<dbReference type="PANTHER" id="PTHR45902:SF1">
    <property type="entry name" value="LATROPHILIN RECEPTOR-LIKE PROTEIN A"/>
    <property type="match status" value="1"/>
</dbReference>
<dbReference type="InterPro" id="IPR053231">
    <property type="entry name" value="GPCR_LN-TM7"/>
</dbReference>
<evidence type="ECO:0000256" key="6">
    <source>
        <dbReference type="SAM" id="Phobius"/>
    </source>
</evidence>
<dbReference type="PROSITE" id="PS50261">
    <property type="entry name" value="G_PROTEIN_RECEP_F2_4"/>
    <property type="match status" value="1"/>
</dbReference>
<organism evidence="8 9">
    <name type="scientific">Biomphalaria glabrata</name>
    <name type="common">Bloodfluke planorb</name>
    <name type="synonym">Freshwater snail</name>
    <dbReference type="NCBI Taxonomy" id="6526"/>
    <lineage>
        <taxon>Eukaryota</taxon>
        <taxon>Metazoa</taxon>
        <taxon>Spiralia</taxon>
        <taxon>Lophotrochozoa</taxon>
        <taxon>Mollusca</taxon>
        <taxon>Gastropoda</taxon>
        <taxon>Heterobranchia</taxon>
        <taxon>Euthyneura</taxon>
        <taxon>Panpulmonata</taxon>
        <taxon>Hygrophila</taxon>
        <taxon>Lymnaeoidea</taxon>
        <taxon>Planorbidae</taxon>
        <taxon>Biomphalaria</taxon>
    </lineage>
</organism>
<dbReference type="InterPro" id="IPR000832">
    <property type="entry name" value="GPCR_2_secretin-like"/>
</dbReference>
<dbReference type="GO" id="GO:0004930">
    <property type="term" value="F:G protein-coupled receptor activity"/>
    <property type="evidence" value="ECO:0007669"/>
    <property type="project" value="InterPro"/>
</dbReference>
<keyword evidence="2 6" id="KW-0812">Transmembrane</keyword>
<feature type="transmembrane region" description="Helical" evidence="6">
    <location>
        <begin position="805"/>
        <end position="832"/>
    </location>
</feature>
<feature type="transmembrane region" description="Helical" evidence="6">
    <location>
        <begin position="648"/>
        <end position="672"/>
    </location>
</feature>